<dbReference type="Proteomes" id="UP000244093">
    <property type="component" value="Unassembled WGS sequence"/>
</dbReference>
<organism evidence="2 3">
    <name type="scientific">Zestosphaera tikiterensis</name>
    <dbReference type="NCBI Taxonomy" id="1973259"/>
    <lineage>
        <taxon>Archaea</taxon>
        <taxon>Thermoproteota</taxon>
        <taxon>Thermoprotei</taxon>
        <taxon>Desulfurococcales</taxon>
        <taxon>Desulfurococcaceae</taxon>
        <taxon>Zestosphaera</taxon>
    </lineage>
</organism>
<evidence type="ECO:0000259" key="1">
    <source>
        <dbReference type="SMART" id="SM00852"/>
    </source>
</evidence>
<dbReference type="InterPro" id="IPR038987">
    <property type="entry name" value="MoeA-like"/>
</dbReference>
<sequence length="341" mass="37723">MLFKVVKAEEAVGKRLAFDVTKINERFKGAVFKRGHVVRAEDVEILKDSGHYYVYVEEESEELKNLRDEIGEVEAVYELGRFIVGDNVEVHEADEGKAVITSKVKGIVKINSEALKAINTSGVFVVVTRRNNDVVDVGSTVGIVDLIPLTIPRSYLNYIKDLLSNSVPVVYVKPFNNLRVGLVITGTEIFEGRVEDKAYPVVKDKVVKYGGVLEGVVKVPDDKEVIKSAIREFINSYDVVIVTGGMSVDPTDFTPKAIAEVSDEVVIYGIPIKPNTMTMVAYLEGKPIIGVSSAIIYFRDWNVLDLLLPRVMAGDRIFKEDLITLGEGGLTEAFLKGMGRY</sequence>
<proteinExistence type="predicted"/>
<dbReference type="Gene3D" id="3.40.980.10">
    <property type="entry name" value="MoaB/Mog-like domain"/>
    <property type="match status" value="1"/>
</dbReference>
<evidence type="ECO:0000313" key="2">
    <source>
        <dbReference type="EMBL" id="PUA33983.1"/>
    </source>
</evidence>
<dbReference type="InterPro" id="IPR001453">
    <property type="entry name" value="MoaB/Mog_dom"/>
</dbReference>
<reference evidence="2 3" key="1">
    <citation type="journal article" date="2018" name="Syst. Appl. Microbiol.">
        <title>A new symbiotic nanoarchaeote (Candidatus Nanoclepta minutus) and its host (Zestosphaera tikiterensis gen. nov., sp. nov.) from a New Zealand hot spring.</title>
        <authorList>
            <person name="St John E."/>
            <person name="Liu Y."/>
            <person name="Podar M."/>
            <person name="Stott M.B."/>
            <person name="Meneghin J."/>
            <person name="Chen Z."/>
            <person name="Lagutin K."/>
            <person name="Mitchell K."/>
            <person name="Reysenbach A.L."/>
        </authorList>
    </citation>
    <scope>NUCLEOTIDE SEQUENCE [LARGE SCALE GENOMIC DNA]</scope>
    <source>
        <strain evidence="2">NZ3</strain>
    </source>
</reference>
<name>A0A2R7Y8Y9_9CREN</name>
<protein>
    <recommendedName>
        <fullName evidence="1">MoaB/Mog domain-containing protein</fullName>
    </recommendedName>
</protein>
<dbReference type="GO" id="GO:0061599">
    <property type="term" value="F:molybdopterin molybdotransferase activity"/>
    <property type="evidence" value="ECO:0007669"/>
    <property type="project" value="TreeGrafter"/>
</dbReference>
<gene>
    <name evidence="2" type="ORF">B7O98_00800</name>
</gene>
<feature type="domain" description="MoaB/Mog" evidence="1">
    <location>
        <begin position="181"/>
        <end position="311"/>
    </location>
</feature>
<dbReference type="SUPFAM" id="SSF53218">
    <property type="entry name" value="Molybdenum cofactor biosynthesis proteins"/>
    <property type="match status" value="1"/>
</dbReference>
<dbReference type="GO" id="GO:0005829">
    <property type="term" value="C:cytosol"/>
    <property type="evidence" value="ECO:0007669"/>
    <property type="project" value="TreeGrafter"/>
</dbReference>
<dbReference type="EMBL" id="NBVN01000001">
    <property type="protein sequence ID" value="PUA33983.1"/>
    <property type="molecule type" value="Genomic_DNA"/>
</dbReference>
<comment type="caution">
    <text evidence="2">The sequence shown here is derived from an EMBL/GenBank/DDBJ whole genome shotgun (WGS) entry which is preliminary data.</text>
</comment>
<dbReference type="PANTHER" id="PTHR10192">
    <property type="entry name" value="MOLYBDOPTERIN BIOSYNTHESIS PROTEIN"/>
    <property type="match status" value="1"/>
</dbReference>
<dbReference type="Pfam" id="PF00994">
    <property type="entry name" value="MoCF_biosynth"/>
    <property type="match status" value="1"/>
</dbReference>
<dbReference type="GO" id="GO:0006777">
    <property type="term" value="P:Mo-molybdopterin cofactor biosynthetic process"/>
    <property type="evidence" value="ECO:0007669"/>
    <property type="project" value="TreeGrafter"/>
</dbReference>
<dbReference type="AlphaFoldDB" id="A0A2R7Y8Y9"/>
<accession>A0A2R7Y8Y9</accession>
<dbReference type="InterPro" id="IPR036425">
    <property type="entry name" value="MoaB/Mog-like_dom_sf"/>
</dbReference>
<dbReference type="PANTHER" id="PTHR10192:SF28">
    <property type="entry name" value="MOLYBDOPTERIN MOLYBDENUMTRANSFERASE"/>
    <property type="match status" value="1"/>
</dbReference>
<dbReference type="SMART" id="SM00852">
    <property type="entry name" value="MoCF_biosynth"/>
    <property type="match status" value="1"/>
</dbReference>
<evidence type="ECO:0000313" key="3">
    <source>
        <dbReference type="Proteomes" id="UP000244093"/>
    </source>
</evidence>